<feature type="non-terminal residue" evidence="2">
    <location>
        <position position="1"/>
    </location>
</feature>
<gene>
    <name evidence="2" type="ORF">F3D60_08240</name>
</gene>
<dbReference type="PANTHER" id="PTHR10098:SF108">
    <property type="entry name" value="TETRATRICOPEPTIDE REPEAT PROTEIN 28"/>
    <property type="match status" value="1"/>
</dbReference>
<sequence>YSSAALYGGLDYEMASTKVRNIVSTDHNSGKFRNGQNGYHELPYTLNEVNNVNSLLKEKKIKTNLFVGENGTEKQFRALDGKAVSLIHIATHGDYKELKQREADDAMKHCFLIMSGANATEENNDGLLRADEISTLNLRGCRMVVLSACNTGQGTLGADGLFGLQRGFKNAGVQTILMTLSAVDDQASMLLMTKFYENIISGLSERQALIKAQQYLRENGYADSKYWAPFILLDAGKSPIPHPSKS</sequence>
<name>A0A641SCI5_BACOV</name>
<organism evidence="2">
    <name type="scientific">Bacteroides ovatus</name>
    <dbReference type="NCBI Taxonomy" id="28116"/>
    <lineage>
        <taxon>Bacteria</taxon>
        <taxon>Pseudomonadati</taxon>
        <taxon>Bacteroidota</taxon>
        <taxon>Bacteroidia</taxon>
        <taxon>Bacteroidales</taxon>
        <taxon>Bacteroidaceae</taxon>
        <taxon>Bacteroides</taxon>
    </lineage>
</organism>
<dbReference type="Pfam" id="PF12770">
    <property type="entry name" value="CHAT"/>
    <property type="match status" value="1"/>
</dbReference>
<reference evidence="2" key="1">
    <citation type="journal article" date="2019" name="Nat. Med.">
        <title>A library of human gut bacterial isolates paired with longitudinal multiomics data enables mechanistic microbiome research.</title>
        <authorList>
            <person name="Poyet M."/>
            <person name="Groussin M."/>
            <person name="Gibbons S.M."/>
            <person name="Avila-Pacheco J."/>
            <person name="Jiang X."/>
            <person name="Kearney S.M."/>
            <person name="Perrotta A.R."/>
            <person name="Berdy B."/>
            <person name="Zhao S."/>
            <person name="Lieberman T.D."/>
            <person name="Swanson P.K."/>
            <person name="Smith M."/>
            <person name="Roesemann S."/>
            <person name="Alexander J.E."/>
            <person name="Rich S.A."/>
            <person name="Livny J."/>
            <person name="Vlamakis H."/>
            <person name="Clish C."/>
            <person name="Bullock K."/>
            <person name="Deik A."/>
            <person name="Scott J."/>
            <person name="Pierce K.A."/>
            <person name="Xavier R.J."/>
            <person name="Alm E.J."/>
        </authorList>
    </citation>
    <scope>NUCLEOTIDE SEQUENCE</scope>
    <source>
        <strain evidence="2">BIOML-A147</strain>
    </source>
</reference>
<accession>A0A641SCI5</accession>
<dbReference type="AlphaFoldDB" id="A0A641SCI5"/>
<feature type="domain" description="CHAT" evidence="1">
    <location>
        <begin position="26"/>
        <end position="232"/>
    </location>
</feature>
<protein>
    <submittedName>
        <fullName evidence="2">CHAT domain-containing protein</fullName>
    </submittedName>
</protein>
<dbReference type="PANTHER" id="PTHR10098">
    <property type="entry name" value="RAPSYN-RELATED"/>
    <property type="match status" value="1"/>
</dbReference>
<dbReference type="EMBL" id="VWKO01000042">
    <property type="protein sequence ID" value="KAA4033538.1"/>
    <property type="molecule type" value="Genomic_DNA"/>
</dbReference>
<comment type="caution">
    <text evidence="2">The sequence shown here is derived from an EMBL/GenBank/DDBJ whole genome shotgun (WGS) entry which is preliminary data.</text>
</comment>
<dbReference type="InterPro" id="IPR024983">
    <property type="entry name" value="CHAT_dom"/>
</dbReference>
<proteinExistence type="predicted"/>
<evidence type="ECO:0000259" key="1">
    <source>
        <dbReference type="Pfam" id="PF12770"/>
    </source>
</evidence>
<evidence type="ECO:0000313" key="2">
    <source>
        <dbReference type="EMBL" id="KAA4033538.1"/>
    </source>
</evidence>